<evidence type="ECO:0000313" key="2">
    <source>
        <dbReference type="EMBL" id="GHO43273.1"/>
    </source>
</evidence>
<dbReference type="PROSITE" id="PS51819">
    <property type="entry name" value="VOC"/>
    <property type="match status" value="1"/>
</dbReference>
<gene>
    <name evidence="2" type="ORF">KSX_14360</name>
</gene>
<accession>A0A8J3MR41</accession>
<proteinExistence type="predicted"/>
<dbReference type="EMBL" id="BNJF01000001">
    <property type="protein sequence ID" value="GHO43273.1"/>
    <property type="molecule type" value="Genomic_DNA"/>
</dbReference>
<evidence type="ECO:0000313" key="3">
    <source>
        <dbReference type="Proteomes" id="UP000612362"/>
    </source>
</evidence>
<dbReference type="PANTHER" id="PTHR40265">
    <property type="entry name" value="BLL2707 PROTEIN"/>
    <property type="match status" value="1"/>
</dbReference>
<comment type="caution">
    <text evidence="2">The sequence shown here is derived from an EMBL/GenBank/DDBJ whole genome shotgun (WGS) entry which is preliminary data.</text>
</comment>
<dbReference type="Gene3D" id="3.10.180.10">
    <property type="entry name" value="2,3-Dihydroxybiphenyl 1,2-Dioxygenase, domain 1"/>
    <property type="match status" value="2"/>
</dbReference>
<organism evidence="2 3">
    <name type="scientific">Ktedonospora formicarum</name>
    <dbReference type="NCBI Taxonomy" id="2778364"/>
    <lineage>
        <taxon>Bacteria</taxon>
        <taxon>Bacillati</taxon>
        <taxon>Chloroflexota</taxon>
        <taxon>Ktedonobacteria</taxon>
        <taxon>Ktedonobacterales</taxon>
        <taxon>Ktedonobacteraceae</taxon>
        <taxon>Ktedonospora</taxon>
    </lineage>
</organism>
<protein>
    <recommendedName>
        <fullName evidence="1">VOC domain-containing protein</fullName>
    </recommendedName>
</protein>
<dbReference type="Proteomes" id="UP000612362">
    <property type="component" value="Unassembled WGS sequence"/>
</dbReference>
<sequence length="312" mass="33944">MHMLIGLDHVIIGVNNLEAGTRIFQEDLGLIPSGGGQHPTGGTANRIIVIGDTYLELITIQKPEEAQQSIRERLAQGDGYLNCVFGSDAIAADSAAMSTRGISIIGPYAGALHSPGGQSRAWQRTDVERPDLAQHYPFLIQHDSSGQERRMRLAGWQEPPTHPLGVTGVLSTTLAVEDLEEATVRFQRVYGLEPSEPFSGEFEGWEAQIAAFSLGKAPHNGAQRFELASPLSKEHVSVETPNYLPAKGALAAHLQRYGESLCRMTLMVNDLAAARHYLNARHITYTHQEQGNPLLWIHPSQACGASIMLVEG</sequence>
<dbReference type="AlphaFoldDB" id="A0A8J3MR41"/>
<reference evidence="2" key="1">
    <citation type="submission" date="2020-10" db="EMBL/GenBank/DDBJ databases">
        <title>Taxonomic study of unclassified bacteria belonging to the class Ktedonobacteria.</title>
        <authorList>
            <person name="Yabe S."/>
            <person name="Wang C.M."/>
            <person name="Zheng Y."/>
            <person name="Sakai Y."/>
            <person name="Cavaletti L."/>
            <person name="Monciardini P."/>
            <person name="Donadio S."/>
        </authorList>
    </citation>
    <scope>NUCLEOTIDE SEQUENCE</scope>
    <source>
        <strain evidence="2">SOSP1-1</strain>
    </source>
</reference>
<dbReference type="Pfam" id="PF13468">
    <property type="entry name" value="Glyoxalase_3"/>
    <property type="match status" value="1"/>
</dbReference>
<dbReference type="SUPFAM" id="SSF54593">
    <property type="entry name" value="Glyoxalase/Bleomycin resistance protein/Dihydroxybiphenyl dioxygenase"/>
    <property type="match status" value="2"/>
</dbReference>
<keyword evidence="3" id="KW-1185">Reference proteome</keyword>
<dbReference type="InterPro" id="IPR037523">
    <property type="entry name" value="VOC_core"/>
</dbReference>
<dbReference type="InterPro" id="IPR025870">
    <property type="entry name" value="Glyoxalase-like_dom"/>
</dbReference>
<dbReference type="PANTHER" id="PTHR40265:SF1">
    <property type="entry name" value="GLYOXALASE-LIKE DOMAIN-CONTAINING PROTEIN"/>
    <property type="match status" value="1"/>
</dbReference>
<dbReference type="InterPro" id="IPR029068">
    <property type="entry name" value="Glyas_Bleomycin-R_OHBP_Dase"/>
</dbReference>
<name>A0A8J3MR41_9CHLR</name>
<evidence type="ECO:0000259" key="1">
    <source>
        <dbReference type="PROSITE" id="PS51819"/>
    </source>
</evidence>
<feature type="domain" description="VOC" evidence="1">
    <location>
        <begin position="168"/>
        <end position="312"/>
    </location>
</feature>